<sequence>MTNLLITELENKTCPVLIIEDSDEDFEAFRRGWRKSGAKNPLYRCDNGDEGLDFLYHRGKYADINLSPRPCLVLLDLNLPGTDGREILEEIKTDTELRSIPVVIFTTSSNPKDLETCYQKGANSYIIKPIDMKKLMNTVKTLGQYWFNVNRPPIHIF</sequence>
<accession>A0A0V7ZYA9</accession>
<feature type="modified residue" description="4-aspartylphosphate" evidence="1">
    <location>
        <position position="76"/>
    </location>
</feature>
<dbReference type="OrthoDB" id="5510574at2"/>
<evidence type="ECO:0000256" key="1">
    <source>
        <dbReference type="PROSITE-ProRule" id="PRU00169"/>
    </source>
</evidence>
<name>A0A0V7ZYA9_9CYAN</name>
<dbReference type="RefSeq" id="WP_058183269.1">
    <property type="nucleotide sequence ID" value="NZ_LMTZ01000020.1"/>
</dbReference>
<evidence type="ECO:0000313" key="3">
    <source>
        <dbReference type="EMBL" id="KST69557.1"/>
    </source>
</evidence>
<dbReference type="CDD" id="cd17557">
    <property type="entry name" value="REC_Rcp-like"/>
    <property type="match status" value="1"/>
</dbReference>
<dbReference type="Gene3D" id="3.40.50.2300">
    <property type="match status" value="1"/>
</dbReference>
<dbReference type="SUPFAM" id="SSF52172">
    <property type="entry name" value="CheY-like"/>
    <property type="match status" value="1"/>
</dbReference>
<dbReference type="SMART" id="SM00448">
    <property type="entry name" value="REC"/>
    <property type="match status" value="1"/>
</dbReference>
<dbReference type="InterPro" id="IPR011006">
    <property type="entry name" value="CheY-like_superfamily"/>
</dbReference>
<gene>
    <name evidence="3" type="ORF">BC008_04455</name>
</gene>
<evidence type="ECO:0000313" key="4">
    <source>
        <dbReference type="Proteomes" id="UP000053372"/>
    </source>
</evidence>
<comment type="caution">
    <text evidence="3">The sequence shown here is derived from an EMBL/GenBank/DDBJ whole genome shotgun (WGS) entry which is preliminary data.</text>
</comment>
<dbReference type="PROSITE" id="PS50110">
    <property type="entry name" value="RESPONSE_REGULATORY"/>
    <property type="match status" value="1"/>
</dbReference>
<dbReference type="EMBL" id="LMTZ01000020">
    <property type="protein sequence ID" value="KST69557.1"/>
    <property type="molecule type" value="Genomic_DNA"/>
</dbReference>
<dbReference type="InterPro" id="IPR052893">
    <property type="entry name" value="TCS_response_regulator"/>
</dbReference>
<dbReference type="InterPro" id="IPR001789">
    <property type="entry name" value="Sig_transdc_resp-reg_receiver"/>
</dbReference>
<evidence type="ECO:0000259" key="2">
    <source>
        <dbReference type="PROSITE" id="PS50110"/>
    </source>
</evidence>
<dbReference type="AlphaFoldDB" id="A0A0V7ZYA9"/>
<dbReference type="PANTHER" id="PTHR44520">
    <property type="entry name" value="RESPONSE REGULATOR RCP1-RELATED"/>
    <property type="match status" value="1"/>
</dbReference>
<dbReference type="Pfam" id="PF00072">
    <property type="entry name" value="Response_reg"/>
    <property type="match status" value="1"/>
</dbReference>
<proteinExistence type="predicted"/>
<reference evidence="3 4" key="1">
    <citation type="journal article" date="2015" name="Genome Announc.">
        <title>Draft Genome of the Euendolithic (true boring) Cyanobacterium Mastigocoleus testarum strain BC008.</title>
        <authorList>
            <person name="Guida B.S."/>
            <person name="Garcia-Pichel F."/>
        </authorList>
    </citation>
    <scope>NUCLEOTIDE SEQUENCE [LARGE SCALE GENOMIC DNA]</scope>
    <source>
        <strain evidence="3 4">BC008</strain>
    </source>
</reference>
<organism evidence="3 4">
    <name type="scientific">Mastigocoleus testarum BC008</name>
    <dbReference type="NCBI Taxonomy" id="371196"/>
    <lineage>
        <taxon>Bacteria</taxon>
        <taxon>Bacillati</taxon>
        <taxon>Cyanobacteriota</taxon>
        <taxon>Cyanophyceae</taxon>
        <taxon>Nostocales</taxon>
        <taxon>Hapalosiphonaceae</taxon>
        <taxon>Mastigocoleus</taxon>
    </lineage>
</organism>
<feature type="domain" description="Response regulatory" evidence="2">
    <location>
        <begin position="15"/>
        <end position="143"/>
    </location>
</feature>
<keyword evidence="4" id="KW-1185">Reference proteome</keyword>
<dbReference type="Proteomes" id="UP000053372">
    <property type="component" value="Unassembled WGS sequence"/>
</dbReference>
<protein>
    <submittedName>
        <fullName evidence="3">Two-component system response regulator</fullName>
    </submittedName>
</protein>
<keyword evidence="1" id="KW-0597">Phosphoprotein</keyword>
<dbReference type="GO" id="GO:0000160">
    <property type="term" value="P:phosphorelay signal transduction system"/>
    <property type="evidence" value="ECO:0007669"/>
    <property type="project" value="InterPro"/>
</dbReference>